<protein>
    <recommendedName>
        <fullName evidence="4">WD repeat-containing protein 79</fullName>
    </recommendedName>
</protein>
<sequence length="394" mass="43540">MTDYTPEIVYEMPVQQYVTYNFEKSAQEVGRIVWPNNEDQHYLKGCYWSPDGTCLLTVVRGGGMHICELPSDLYTTDVVMSSRPITALTPAVSVPEHGLIYDVCWYPGMNSSLPATCCWLSSGHEGPVHLWDAFTGTLRCTYRGYNAVDEIDPALSVSFSADGQNIFCGSKKSVKIFHTSRPGRDYVMYDVSHPASCIVASHAQPGVVAIGSWKNTIELVSQSDGTFRHLCKFQGHKGGITTMAFSLDGFKLFSGARKDKEVICWDLRVPGRPLFTLAREVSTNQRIAIDLSRCGRYLVSGGTDGKVLAWDVSQNVSPQENMQMPLHSDCCNGVSLHPTKPILATSSGQHHTQDPLHHSRTPTNCENALCMWWVGNQQEDPDLITAIIRAATNS</sequence>
<dbReference type="SMART" id="SM00320">
    <property type="entry name" value="WD40"/>
    <property type="match status" value="7"/>
</dbReference>
<organism evidence="6 7">
    <name type="scientific">Henosepilachna vigintioctopunctata</name>
    <dbReference type="NCBI Taxonomy" id="420089"/>
    <lineage>
        <taxon>Eukaryota</taxon>
        <taxon>Metazoa</taxon>
        <taxon>Ecdysozoa</taxon>
        <taxon>Arthropoda</taxon>
        <taxon>Hexapoda</taxon>
        <taxon>Insecta</taxon>
        <taxon>Pterygota</taxon>
        <taxon>Neoptera</taxon>
        <taxon>Endopterygota</taxon>
        <taxon>Coleoptera</taxon>
        <taxon>Polyphaga</taxon>
        <taxon>Cucujiformia</taxon>
        <taxon>Coccinelloidea</taxon>
        <taxon>Coccinellidae</taxon>
        <taxon>Epilachninae</taxon>
        <taxon>Epilachnini</taxon>
        <taxon>Henosepilachna</taxon>
    </lineage>
</organism>
<evidence type="ECO:0000256" key="5">
    <source>
        <dbReference type="PROSITE-ProRule" id="PRU00221"/>
    </source>
</evidence>
<dbReference type="Proteomes" id="UP001431783">
    <property type="component" value="Unassembled WGS sequence"/>
</dbReference>
<accession>A0AAW1V3H6</accession>
<dbReference type="SUPFAM" id="SSF50978">
    <property type="entry name" value="WD40 repeat-like"/>
    <property type="match status" value="1"/>
</dbReference>
<proteinExistence type="inferred from homology"/>
<comment type="similarity">
    <text evidence="3">Belongs to the TCAB1 family.</text>
</comment>
<keyword evidence="7" id="KW-1185">Reference proteome</keyword>
<dbReference type="InterPro" id="IPR019775">
    <property type="entry name" value="WD40_repeat_CS"/>
</dbReference>
<comment type="caution">
    <text evidence="6">The sequence shown here is derived from an EMBL/GenBank/DDBJ whole genome shotgun (WGS) entry which is preliminary data.</text>
</comment>
<dbReference type="Pfam" id="PF00400">
    <property type="entry name" value="WD40"/>
    <property type="match status" value="3"/>
</dbReference>
<gene>
    <name evidence="6" type="ORF">WA026_000225</name>
</gene>
<evidence type="ECO:0000313" key="7">
    <source>
        <dbReference type="Proteomes" id="UP001431783"/>
    </source>
</evidence>
<dbReference type="GO" id="GO:0030576">
    <property type="term" value="P:Cajal body organization"/>
    <property type="evidence" value="ECO:0007669"/>
    <property type="project" value="TreeGrafter"/>
</dbReference>
<dbReference type="InterPro" id="IPR051150">
    <property type="entry name" value="SWT21/TCAB1_mRNA_Telomere"/>
</dbReference>
<dbReference type="EMBL" id="JARQZJ010000121">
    <property type="protein sequence ID" value="KAK9887923.1"/>
    <property type="molecule type" value="Genomic_DNA"/>
</dbReference>
<evidence type="ECO:0000256" key="3">
    <source>
        <dbReference type="ARBA" id="ARBA00038279"/>
    </source>
</evidence>
<dbReference type="PROSITE" id="PS50082">
    <property type="entry name" value="WD_REPEATS_2"/>
    <property type="match status" value="1"/>
</dbReference>
<dbReference type="GO" id="GO:0015030">
    <property type="term" value="C:Cajal body"/>
    <property type="evidence" value="ECO:0007669"/>
    <property type="project" value="TreeGrafter"/>
</dbReference>
<dbReference type="PANTHER" id="PTHR13211">
    <property type="entry name" value="TELOMERASE CAJAL BODY PROTEIN 1"/>
    <property type="match status" value="1"/>
</dbReference>
<dbReference type="GO" id="GO:0003723">
    <property type="term" value="F:RNA binding"/>
    <property type="evidence" value="ECO:0007669"/>
    <property type="project" value="TreeGrafter"/>
</dbReference>
<dbReference type="Gene3D" id="2.130.10.10">
    <property type="entry name" value="YVTN repeat-like/Quinoprotein amine dehydrogenase"/>
    <property type="match status" value="2"/>
</dbReference>
<dbReference type="AlphaFoldDB" id="A0AAW1V3H6"/>
<feature type="repeat" description="WD" evidence="5">
    <location>
        <begin position="295"/>
        <end position="320"/>
    </location>
</feature>
<dbReference type="InterPro" id="IPR036322">
    <property type="entry name" value="WD40_repeat_dom_sf"/>
</dbReference>
<evidence type="ECO:0000256" key="4">
    <source>
        <dbReference type="ARBA" id="ARBA00041558"/>
    </source>
</evidence>
<dbReference type="PANTHER" id="PTHR13211:SF0">
    <property type="entry name" value="TELOMERASE CAJAL BODY PROTEIN 1"/>
    <property type="match status" value="1"/>
</dbReference>
<evidence type="ECO:0000313" key="6">
    <source>
        <dbReference type="EMBL" id="KAK9887923.1"/>
    </source>
</evidence>
<reference evidence="6 7" key="1">
    <citation type="submission" date="2023-03" db="EMBL/GenBank/DDBJ databases">
        <title>Genome insight into feeding habits of ladybird beetles.</title>
        <authorList>
            <person name="Li H.-S."/>
            <person name="Huang Y.-H."/>
            <person name="Pang H."/>
        </authorList>
    </citation>
    <scope>NUCLEOTIDE SEQUENCE [LARGE SCALE GENOMIC DNA]</scope>
    <source>
        <strain evidence="6">SYSU_2023b</strain>
        <tissue evidence="6">Whole body</tissue>
    </source>
</reference>
<keyword evidence="1 5" id="KW-0853">WD repeat</keyword>
<evidence type="ECO:0000256" key="1">
    <source>
        <dbReference type="ARBA" id="ARBA00022574"/>
    </source>
</evidence>
<name>A0AAW1V3H6_9CUCU</name>
<keyword evidence="2" id="KW-0677">Repeat</keyword>
<dbReference type="InterPro" id="IPR015943">
    <property type="entry name" value="WD40/YVTN_repeat-like_dom_sf"/>
</dbReference>
<dbReference type="PROSITE" id="PS00678">
    <property type="entry name" value="WD_REPEATS_1"/>
    <property type="match status" value="1"/>
</dbReference>
<evidence type="ECO:0000256" key="2">
    <source>
        <dbReference type="ARBA" id="ARBA00022737"/>
    </source>
</evidence>
<dbReference type="InterPro" id="IPR001680">
    <property type="entry name" value="WD40_rpt"/>
</dbReference>